<evidence type="ECO:0000313" key="3">
    <source>
        <dbReference type="Proteomes" id="UP000800035"/>
    </source>
</evidence>
<dbReference type="InterPro" id="IPR052895">
    <property type="entry name" value="HetReg/Transcr_Mod"/>
</dbReference>
<feature type="domain" description="Heterokaryon incompatibility" evidence="1">
    <location>
        <begin position="67"/>
        <end position="228"/>
    </location>
</feature>
<dbReference type="Pfam" id="PF06985">
    <property type="entry name" value="HET"/>
    <property type="match status" value="1"/>
</dbReference>
<dbReference type="EMBL" id="ML977021">
    <property type="protein sequence ID" value="KAF1950901.1"/>
    <property type="molecule type" value="Genomic_DNA"/>
</dbReference>
<sequence length="587" mass="66843">MAPTPAQSNAEIYQEYPDLAQGQIRLLQIEPISKVSIELDDSDGRLKGLYKVQCKLGVVSLSDHPEYIALSYTWGPPIYSEECKGEYHEANILCNGKKMSVRKNLYDFLLHCAQAEEDDPLLGPLWIDAIAINQANLPERSHQVNRMAEIYKEATKVVVWLGEEEKSTPKAFALVEKLANASAEQRAGIHPYQVSRNSTDPLLNFENWQALARLFQRSWFDRVWIIQEVTNTERWYHVPTRLSATKITWSSAHRDGLLYALIRARPSSSQDPRDKVYSQLGIGGASIFPSYERSVAEVYITTAKYIFKHSDNLFLLTCVEGEEFQHIPGLPSWVPDWSCTKFLGLRITGYHAFTAAGDRPRRCYLQDQDETNIIGIEATKIDEIVKIGETKGDTYTFANPDKLWRLIQGLDETYFTGEKSMMPAERITKYPASKTLEVSFHYWIVWKYVVTSINQQRRPTLFPTLTSSPNTILPSKGDILTALDACEKNPNELKDLAHRASHFDVHYMHGMLLRPFRTKQGFFGLGTQALREGNSVWVVSGCRVPLILRKVENSSRYRLVGGTYLHGFMDGEVLKKEGTVFKMVELE</sequence>
<organism evidence="2 3">
    <name type="scientific">Byssothecium circinans</name>
    <dbReference type="NCBI Taxonomy" id="147558"/>
    <lineage>
        <taxon>Eukaryota</taxon>
        <taxon>Fungi</taxon>
        <taxon>Dikarya</taxon>
        <taxon>Ascomycota</taxon>
        <taxon>Pezizomycotina</taxon>
        <taxon>Dothideomycetes</taxon>
        <taxon>Pleosporomycetidae</taxon>
        <taxon>Pleosporales</taxon>
        <taxon>Massarineae</taxon>
        <taxon>Massarinaceae</taxon>
        <taxon>Byssothecium</taxon>
    </lineage>
</organism>
<evidence type="ECO:0000313" key="2">
    <source>
        <dbReference type="EMBL" id="KAF1950901.1"/>
    </source>
</evidence>
<dbReference type="Pfam" id="PF26639">
    <property type="entry name" value="Het-6_barrel"/>
    <property type="match status" value="1"/>
</dbReference>
<accession>A0A6A5TE68</accession>
<evidence type="ECO:0000259" key="1">
    <source>
        <dbReference type="Pfam" id="PF06985"/>
    </source>
</evidence>
<name>A0A6A5TE68_9PLEO</name>
<protein>
    <submittedName>
        <fullName evidence="2">HET-domain-containing protein</fullName>
    </submittedName>
</protein>
<proteinExistence type="predicted"/>
<dbReference type="OrthoDB" id="3548654at2759"/>
<dbReference type="PANTHER" id="PTHR24148">
    <property type="entry name" value="ANKYRIN REPEAT DOMAIN-CONTAINING PROTEIN 39 HOMOLOG-RELATED"/>
    <property type="match status" value="1"/>
</dbReference>
<keyword evidence="3" id="KW-1185">Reference proteome</keyword>
<dbReference type="AlphaFoldDB" id="A0A6A5TE68"/>
<dbReference type="Proteomes" id="UP000800035">
    <property type="component" value="Unassembled WGS sequence"/>
</dbReference>
<dbReference type="InterPro" id="IPR010730">
    <property type="entry name" value="HET"/>
</dbReference>
<dbReference type="PANTHER" id="PTHR24148:SF73">
    <property type="entry name" value="HET DOMAIN PROTEIN (AFU_ORTHOLOGUE AFUA_8G01020)"/>
    <property type="match status" value="1"/>
</dbReference>
<gene>
    <name evidence="2" type="ORF">CC80DRAFT_481902</name>
</gene>
<reference evidence="2" key="1">
    <citation type="journal article" date="2020" name="Stud. Mycol.">
        <title>101 Dothideomycetes genomes: a test case for predicting lifestyles and emergence of pathogens.</title>
        <authorList>
            <person name="Haridas S."/>
            <person name="Albert R."/>
            <person name="Binder M."/>
            <person name="Bloem J."/>
            <person name="Labutti K."/>
            <person name="Salamov A."/>
            <person name="Andreopoulos B."/>
            <person name="Baker S."/>
            <person name="Barry K."/>
            <person name="Bills G."/>
            <person name="Bluhm B."/>
            <person name="Cannon C."/>
            <person name="Castanera R."/>
            <person name="Culley D."/>
            <person name="Daum C."/>
            <person name="Ezra D."/>
            <person name="Gonzalez J."/>
            <person name="Henrissat B."/>
            <person name="Kuo A."/>
            <person name="Liang C."/>
            <person name="Lipzen A."/>
            <person name="Lutzoni F."/>
            <person name="Magnuson J."/>
            <person name="Mondo S."/>
            <person name="Nolan M."/>
            <person name="Ohm R."/>
            <person name="Pangilinan J."/>
            <person name="Park H.-J."/>
            <person name="Ramirez L."/>
            <person name="Alfaro M."/>
            <person name="Sun H."/>
            <person name="Tritt A."/>
            <person name="Yoshinaga Y."/>
            <person name="Zwiers L.-H."/>
            <person name="Turgeon B."/>
            <person name="Goodwin S."/>
            <person name="Spatafora J."/>
            <person name="Crous P."/>
            <person name="Grigoriev I."/>
        </authorList>
    </citation>
    <scope>NUCLEOTIDE SEQUENCE</scope>
    <source>
        <strain evidence="2">CBS 675.92</strain>
    </source>
</reference>